<feature type="domain" description="RRN6 helical bundle" evidence="4">
    <location>
        <begin position="563"/>
        <end position="767"/>
    </location>
</feature>
<proteinExistence type="predicted"/>
<evidence type="ECO:0000259" key="4">
    <source>
        <dbReference type="Pfam" id="PF20640"/>
    </source>
</evidence>
<feature type="region of interest" description="Disordered" evidence="1">
    <location>
        <begin position="884"/>
        <end position="981"/>
    </location>
</feature>
<dbReference type="InterPro" id="IPR048537">
    <property type="entry name" value="RRN6_HB"/>
</dbReference>
<dbReference type="PANTHER" id="PTHR28221:SF2">
    <property type="entry name" value="RNA POLYMERASE I-SPECIFIC TRANSCRIPTION INITIATION FACTOR RRN6"/>
    <property type="match status" value="1"/>
</dbReference>
<dbReference type="Proteomes" id="UP001154252">
    <property type="component" value="Unassembled WGS sequence"/>
</dbReference>
<sequence length="981" mass="111301">MDEHPGSALHYGHVGRAVYLPEEQDWIFTRSFARPPSIQYTGVTKTTIPSPFPPAKARPIPRVPQKNPRRLITSAHPDLAASWSSIRAEPLSKAVTTITEKYDPEISELFDVGYAVDQRRHDKRLRSVPIAVAVTGESRNIISFRTLEEEILELTSPQKLAFRAPSISDIEMSEWSNCGAPVRQVHFARPLEEKPVFMAARLHRKTTIFRPLYHWDPVPMHLPEDTVLGSSKPLKNSRLDANPIAEVSVSRTGGFSHADVTFNPWYQRQFAIVDIRGKWSVWEITGRQRLQQSTWAVELVKSGSLPLRDYKRKHSCPRLDGWASIEWVHNVGSVVVSNRHNVIIYAFTDDQAPPRTVELGMAKQSEWVLAVQRNPRKPSQFVVLTTTRISWFDVGALLAEDDTSLSIYPQVSWRHFRDPEDTTLRLSDIVVYQDVYLVLYSQITRLVQVFPCPFISDEETESISVPDPVVLDAPLMADIPPTQRDSVLRFSRFVFREIAHSITPLGRNFYNAHLPLIKLFWMDSDFAVHESTFKGPYGDPDEPDLFRESSVLRLRRRYAPTSYIRPTDDFIVDDLDESATKQTIVRRCKPKMGRIDKRSDLQWTLDLSGVYKIATGNVEIRRKKQKKRLRPKPRTLGGLMAILQGEMENESKRPPGRSVLDLTGKRILAEGLDESAEDLKRLISALVPEHPNPDAQCRYMLLPIPSRNGSYAMPAKLSGEADRDLLNTYDRMVDDWMSTLPHVIPVQTRLMKEKLIRGVAADLILSRLIKISTSLDSIILSKPADPVEDRAYEKANEKAAAQNKYLQSSYFALLSSQIPTSQSSIARSRVSGSKRDPMPVEQSKYTAVPVLCGLSAFIKFKTPRPTTRKVENLLSHWPVGTNPQNYAWEGIEDEETRNSKARTSKNRRKKRSQTRDQSLPSTPAVPMVRTWGSQPLAPPRLNISSSQPTMDGVSMTQMERGAFGTRALKKPKKKKKREAGF</sequence>
<dbReference type="PANTHER" id="PTHR28221">
    <property type="entry name" value="RNA POLYMERASE I-SPECIFIC TRANSCRIPTION INITIATION FACTOR RRN6"/>
    <property type="match status" value="1"/>
</dbReference>
<organism evidence="5 6">
    <name type="scientific">Penicillium egyptiacum</name>
    <dbReference type="NCBI Taxonomy" id="1303716"/>
    <lineage>
        <taxon>Eukaryota</taxon>
        <taxon>Fungi</taxon>
        <taxon>Dikarya</taxon>
        <taxon>Ascomycota</taxon>
        <taxon>Pezizomycotina</taxon>
        <taxon>Eurotiomycetes</taxon>
        <taxon>Eurotiomycetidae</taxon>
        <taxon>Eurotiales</taxon>
        <taxon>Aspergillaceae</taxon>
        <taxon>Penicillium</taxon>
    </lineage>
</organism>
<dbReference type="InterPro" id="IPR048535">
    <property type="entry name" value="RRN6_beta-prop"/>
</dbReference>
<dbReference type="GO" id="GO:0001163">
    <property type="term" value="F:RNA polymerase I transcription regulatory region sequence-specific DNA binding"/>
    <property type="evidence" value="ECO:0007669"/>
    <property type="project" value="TreeGrafter"/>
</dbReference>
<dbReference type="OrthoDB" id="4090074at2759"/>
<evidence type="ECO:0000313" key="6">
    <source>
        <dbReference type="Proteomes" id="UP001154252"/>
    </source>
</evidence>
<dbReference type="GO" id="GO:0070860">
    <property type="term" value="C:RNA polymerase I core factor complex"/>
    <property type="evidence" value="ECO:0007669"/>
    <property type="project" value="TreeGrafter"/>
</dbReference>
<feature type="compositionally biased region" description="Polar residues" evidence="1">
    <location>
        <begin position="942"/>
        <end position="957"/>
    </location>
</feature>
<keyword evidence="6" id="KW-1185">Reference proteome</keyword>
<comment type="caution">
    <text evidence="5">The sequence shown here is derived from an EMBL/GenBank/DDBJ whole genome shotgun (WGS) entry which is preliminary data.</text>
</comment>
<evidence type="ECO:0008006" key="7">
    <source>
        <dbReference type="Google" id="ProtNLM"/>
    </source>
</evidence>
<dbReference type="InterPro" id="IPR019350">
    <property type="entry name" value="RNA_pol_I-sp_TIF_RRN6-like"/>
</dbReference>
<evidence type="ECO:0000259" key="3">
    <source>
        <dbReference type="Pfam" id="PF20639"/>
    </source>
</evidence>
<protein>
    <recommendedName>
        <fullName evidence="7">RNA polymerase I-specific transcription initiation factor RRN6-like protein</fullName>
    </recommendedName>
</protein>
<evidence type="ECO:0000259" key="2">
    <source>
        <dbReference type="Pfam" id="PF10214"/>
    </source>
</evidence>
<feature type="domain" description="RRN6 K-rich C-terminal" evidence="3">
    <location>
        <begin position="871"/>
        <end position="981"/>
    </location>
</feature>
<feature type="compositionally biased region" description="Basic residues" evidence="1">
    <location>
        <begin position="967"/>
        <end position="981"/>
    </location>
</feature>
<accession>A0A9W4P0W8</accession>
<dbReference type="GO" id="GO:0001179">
    <property type="term" value="F:RNA polymerase I general transcription initiation factor binding"/>
    <property type="evidence" value="ECO:0007669"/>
    <property type="project" value="TreeGrafter"/>
</dbReference>
<feature type="compositionally biased region" description="Basic residues" evidence="1">
    <location>
        <begin position="899"/>
        <end position="912"/>
    </location>
</feature>
<evidence type="ECO:0000313" key="5">
    <source>
        <dbReference type="EMBL" id="CAG8885757.1"/>
    </source>
</evidence>
<dbReference type="Pfam" id="PF20640">
    <property type="entry name" value="Rrn6_HB"/>
    <property type="match status" value="1"/>
</dbReference>
<gene>
    <name evidence="5" type="ORF">PEGY_LOCUS584</name>
</gene>
<dbReference type="AlphaFoldDB" id="A0A9W4P0W8"/>
<name>A0A9W4P0W8_9EURO</name>
<dbReference type="EMBL" id="CAJVRC010000835">
    <property type="protein sequence ID" value="CAG8885757.1"/>
    <property type="molecule type" value="Genomic_DNA"/>
</dbReference>
<dbReference type="Pfam" id="PF10214">
    <property type="entry name" value="Rrn6_beta-prop"/>
    <property type="match status" value="1"/>
</dbReference>
<evidence type="ECO:0000256" key="1">
    <source>
        <dbReference type="SAM" id="MobiDB-lite"/>
    </source>
</evidence>
<reference evidence="5" key="1">
    <citation type="submission" date="2021-07" db="EMBL/GenBank/DDBJ databases">
        <authorList>
            <person name="Branca A.L. A."/>
        </authorList>
    </citation>
    <scope>NUCLEOTIDE SEQUENCE</scope>
</reference>
<feature type="domain" description="RRN6 beta-propeller" evidence="2">
    <location>
        <begin position="103"/>
        <end position="474"/>
    </location>
</feature>
<dbReference type="Pfam" id="PF20639">
    <property type="entry name" value="Rrn6_K-rich"/>
    <property type="match status" value="1"/>
</dbReference>
<dbReference type="GO" id="GO:0042790">
    <property type="term" value="P:nucleolar large rRNA transcription by RNA polymerase I"/>
    <property type="evidence" value="ECO:0007669"/>
    <property type="project" value="TreeGrafter"/>
</dbReference>
<dbReference type="InterPro" id="IPR048536">
    <property type="entry name" value="Rrn6_K-rich"/>
</dbReference>